<feature type="coiled-coil region" evidence="1">
    <location>
        <begin position="452"/>
        <end position="479"/>
    </location>
</feature>
<sequence length="708" mass="81656">MGCLWIIVLPHAVHVSSELVSFTCTSALEPHNKRKRTPLPGRQRDTLRAQYGNARTGAFQSGQAAVVYSAKCACAFRPPFGPTSSRMFGNGAHLPPIAAAPSKTARLQNYHSNLEEYLRKLSYQLEALINEQTGLESLRPQTVLWCFVLATVKAQKAVQASNAKSRAKLQLEKDKLQKQADEQTETNDEFRRKLKELDRRALAVDNDARKYDSTWKEQQRAEKQTRLKVDEKAAQITAALGVHDVPSQEARDIKVTKSAVDRATAQVSKLEKDKRTQDEYLVKLQTEITKAEKQHDELEENIAKFSKRSEQSTGYTNLKRRMDVLEKEKFLEEDNWKKMMDTFEDRGFTVPGEVYDLEHAADRKLQADINAKKNLLERQKDYILLLEDWISTTQHDINETEALTLVAKDSLKEDIPMSGRTEDGEEKDPLKVLAQKNKEKVEREMFKVGIDMESKRAAIKRYRSLLEALQTNRRLLQRSRSAEYPKPERSKPVEKKKAELLELYRKEAAITSRQERLSITAEDLRDRLAKAKERTDIAQQGLKKILDVKEARFANPQYGRLEHDPNEEEVVRLDNEVAQLRAQIADRANERTRFHEELVRIRDRTNQWKTTANDFTKLQKKIVAKHKLKSEIRTMKTDYSNLQKQIRAAQKDLELSVLRRECIVDKAHAAVLAKNSIVRSQQVEENDKLQKSIDSIRKDLQLARNLRR</sequence>
<feature type="coiled-coil region" evidence="1">
    <location>
        <begin position="253"/>
        <end position="335"/>
    </location>
</feature>
<evidence type="ECO:0000313" key="4">
    <source>
        <dbReference type="WBParaSite" id="L893_g11457.t1"/>
    </source>
</evidence>
<reference evidence="4" key="1">
    <citation type="submission" date="2016-11" db="UniProtKB">
        <authorList>
            <consortium name="WormBaseParasite"/>
        </authorList>
    </citation>
    <scope>IDENTIFICATION</scope>
</reference>
<accession>A0A1I7Y0D4</accession>
<dbReference type="AlphaFoldDB" id="A0A1I7Y0D4"/>
<feature type="signal peptide" evidence="2">
    <location>
        <begin position="1"/>
        <end position="17"/>
    </location>
</feature>
<dbReference type="Proteomes" id="UP000095287">
    <property type="component" value="Unplaced"/>
</dbReference>
<keyword evidence="1" id="KW-0175">Coiled coil</keyword>
<feature type="coiled-coil region" evidence="1">
    <location>
        <begin position="679"/>
        <end position="706"/>
    </location>
</feature>
<dbReference type="WBParaSite" id="L893_g11457.t1">
    <property type="protein sequence ID" value="L893_g11457.t1"/>
    <property type="gene ID" value="L893_g11457"/>
</dbReference>
<evidence type="ECO:0000256" key="2">
    <source>
        <dbReference type="SAM" id="SignalP"/>
    </source>
</evidence>
<keyword evidence="3" id="KW-1185">Reference proteome</keyword>
<evidence type="ECO:0000256" key="1">
    <source>
        <dbReference type="SAM" id="Coils"/>
    </source>
</evidence>
<name>A0A1I7Y0D4_9BILA</name>
<feature type="coiled-coil region" evidence="1">
    <location>
        <begin position="514"/>
        <end position="541"/>
    </location>
</feature>
<feature type="coiled-coil region" evidence="1">
    <location>
        <begin position="625"/>
        <end position="652"/>
    </location>
</feature>
<organism evidence="3 4">
    <name type="scientific">Steinernema glaseri</name>
    <dbReference type="NCBI Taxonomy" id="37863"/>
    <lineage>
        <taxon>Eukaryota</taxon>
        <taxon>Metazoa</taxon>
        <taxon>Ecdysozoa</taxon>
        <taxon>Nematoda</taxon>
        <taxon>Chromadorea</taxon>
        <taxon>Rhabditida</taxon>
        <taxon>Tylenchina</taxon>
        <taxon>Panagrolaimomorpha</taxon>
        <taxon>Strongyloidoidea</taxon>
        <taxon>Steinernematidae</taxon>
        <taxon>Steinernema</taxon>
    </lineage>
</organism>
<proteinExistence type="predicted"/>
<protein>
    <submittedName>
        <fullName evidence="4">TPR_MLP1_2 domain-containing protein</fullName>
    </submittedName>
</protein>
<feature type="coiled-coil region" evidence="1">
    <location>
        <begin position="166"/>
        <end position="207"/>
    </location>
</feature>
<keyword evidence="2" id="KW-0732">Signal</keyword>
<evidence type="ECO:0000313" key="3">
    <source>
        <dbReference type="Proteomes" id="UP000095287"/>
    </source>
</evidence>
<feature type="chain" id="PRO_5009311688" evidence="2">
    <location>
        <begin position="18"/>
        <end position="708"/>
    </location>
</feature>